<accession>A0A8J2L4I8</accession>
<feature type="signal peptide" evidence="2">
    <location>
        <begin position="1"/>
        <end position="16"/>
    </location>
</feature>
<protein>
    <submittedName>
        <fullName evidence="3">Uncharacterized protein</fullName>
    </submittedName>
</protein>
<dbReference type="Proteomes" id="UP000708208">
    <property type="component" value="Unassembled WGS sequence"/>
</dbReference>
<name>A0A8J2L4I8_9HEXA</name>
<reference evidence="3" key="1">
    <citation type="submission" date="2021-06" db="EMBL/GenBank/DDBJ databases">
        <authorList>
            <person name="Hodson N. C."/>
            <person name="Mongue J. A."/>
            <person name="Jaron S. K."/>
        </authorList>
    </citation>
    <scope>NUCLEOTIDE SEQUENCE</scope>
</reference>
<evidence type="ECO:0000256" key="1">
    <source>
        <dbReference type="SAM" id="MobiDB-lite"/>
    </source>
</evidence>
<keyword evidence="2" id="KW-0732">Signal</keyword>
<gene>
    <name evidence="3" type="ORF">AFUS01_LOCUS36231</name>
</gene>
<evidence type="ECO:0000256" key="2">
    <source>
        <dbReference type="SAM" id="SignalP"/>
    </source>
</evidence>
<comment type="caution">
    <text evidence="3">The sequence shown here is derived from an EMBL/GenBank/DDBJ whole genome shotgun (WGS) entry which is preliminary data.</text>
</comment>
<evidence type="ECO:0000313" key="4">
    <source>
        <dbReference type="Proteomes" id="UP000708208"/>
    </source>
</evidence>
<sequence>MKFLCGLLLLAVAVVSVPFKQNIPCNVAKREQPVPDHPKIPKVETKGLELVQGVNVRSGGLFKRCLAARKLGKTYEEINPRDVGFVQRSEIEEKHETHKKREIEEKHENTKREDERDVTAVKRCQAPRKCELTTELN</sequence>
<feature type="region of interest" description="Disordered" evidence="1">
    <location>
        <begin position="90"/>
        <end position="120"/>
    </location>
</feature>
<keyword evidence="4" id="KW-1185">Reference proteome</keyword>
<dbReference type="AlphaFoldDB" id="A0A8J2L4I8"/>
<feature type="chain" id="PRO_5035318698" evidence="2">
    <location>
        <begin position="17"/>
        <end position="137"/>
    </location>
</feature>
<evidence type="ECO:0000313" key="3">
    <source>
        <dbReference type="EMBL" id="CAG7826163.1"/>
    </source>
</evidence>
<proteinExistence type="predicted"/>
<organism evidence="3 4">
    <name type="scientific">Allacma fusca</name>
    <dbReference type="NCBI Taxonomy" id="39272"/>
    <lineage>
        <taxon>Eukaryota</taxon>
        <taxon>Metazoa</taxon>
        <taxon>Ecdysozoa</taxon>
        <taxon>Arthropoda</taxon>
        <taxon>Hexapoda</taxon>
        <taxon>Collembola</taxon>
        <taxon>Symphypleona</taxon>
        <taxon>Sminthuridae</taxon>
        <taxon>Allacma</taxon>
    </lineage>
</organism>
<dbReference type="EMBL" id="CAJVCH010538825">
    <property type="protein sequence ID" value="CAG7826163.1"/>
    <property type="molecule type" value="Genomic_DNA"/>
</dbReference>